<dbReference type="GO" id="GO:0005524">
    <property type="term" value="F:ATP binding"/>
    <property type="evidence" value="ECO:0007669"/>
    <property type="project" value="InterPro"/>
</dbReference>
<feature type="domain" description="AAA+ ATPase" evidence="3">
    <location>
        <begin position="164"/>
        <end position="303"/>
    </location>
</feature>
<dbReference type="InterPro" id="IPR050311">
    <property type="entry name" value="ORC1/CDC6"/>
</dbReference>
<dbReference type="AlphaFoldDB" id="A0A9P6HRM7"/>
<evidence type="ECO:0000313" key="4">
    <source>
        <dbReference type="EMBL" id="KAF9792622.1"/>
    </source>
</evidence>
<dbReference type="Pfam" id="PF22606">
    <property type="entry name" value="Cdc6-ORC-like_ATPase_lid"/>
    <property type="match status" value="1"/>
</dbReference>
<dbReference type="SUPFAM" id="SSF52540">
    <property type="entry name" value="P-loop containing nucleoside triphosphate hydrolases"/>
    <property type="match status" value="1"/>
</dbReference>
<dbReference type="Pfam" id="PF00004">
    <property type="entry name" value="AAA"/>
    <property type="match status" value="1"/>
</dbReference>
<dbReference type="PANTHER" id="PTHR10763">
    <property type="entry name" value="CELL DIVISION CONTROL PROTEIN 6-RELATED"/>
    <property type="match status" value="1"/>
</dbReference>
<feature type="compositionally biased region" description="Low complexity" evidence="2">
    <location>
        <begin position="86"/>
        <end position="105"/>
    </location>
</feature>
<dbReference type="Proteomes" id="UP000736335">
    <property type="component" value="Unassembled WGS sequence"/>
</dbReference>
<evidence type="ECO:0000259" key="3">
    <source>
        <dbReference type="SMART" id="SM00382"/>
    </source>
</evidence>
<organism evidence="4 5">
    <name type="scientific">Thelephora terrestris</name>
    <dbReference type="NCBI Taxonomy" id="56493"/>
    <lineage>
        <taxon>Eukaryota</taxon>
        <taxon>Fungi</taxon>
        <taxon>Dikarya</taxon>
        <taxon>Basidiomycota</taxon>
        <taxon>Agaricomycotina</taxon>
        <taxon>Agaricomycetes</taxon>
        <taxon>Thelephorales</taxon>
        <taxon>Thelephoraceae</taxon>
        <taxon>Thelephora</taxon>
    </lineage>
</organism>
<dbReference type="Gene3D" id="3.40.50.300">
    <property type="entry name" value="P-loop containing nucleotide triphosphate hydrolases"/>
    <property type="match status" value="1"/>
</dbReference>
<dbReference type="PANTHER" id="PTHR10763:SF26">
    <property type="entry name" value="CELL DIVISION CONTROL PROTEIN 6 HOMOLOG"/>
    <property type="match status" value="1"/>
</dbReference>
<sequence length="628" mass="67436">MHGSVLGKRSQSSTDSPCPLDLPSPEVTPTAKRIKTTSTLTDLNPDGNKENIPPLPESPSPRRLRRTATENPTSPRNARTPRRHFSTSTLDTRTPSTTLSHLTLVTPPPTPPSILVPIYARARALLRSTSNGVSLLSGRATERALINKFVASFVDETENPASTQCTSLFISGSPGTGKTAFVNSVITESAIPPTVKVISINCMALNDVDFLWSRLVDELSSTKIKIKKAVKGIDGVCQLLSAYRSKCLLVLDELDHIASSPQGITSIFSVAQAHPSRLRIISIANTHTLTSTSSQVTIRGIAGVKTVHFSPYTSEQLLKILMTRLEPLFNDTVHLKQAEKLLPKTSLTLLSKKIAAQAGDVRSLFEVLRSAIDSASKASTEVGLDGPTPVVTPNHIIAALKSYAPASSLAPRNTNATSSSEVVAKVTRLGLQARLSLLAMLLAFKRQEQGLPFSSYPPKPKAAPGKAALKRANTIPRMFALDITQLHAYYTRLLSKSNDVFSAVSRTEFVDIVNMLETLGLVGRESGGPATPSKTSRRALGRSASFTSGAKASASSAVAFVEGVRTDEVLRGLGVCAQAVEGKEMDAQQDELRAIWNKELRDIQKDADVVTKSEAAIRDGFADMTEDD</sequence>
<accession>A0A9P6HRM7</accession>
<name>A0A9P6HRM7_9AGAM</name>
<proteinExistence type="predicted"/>
<dbReference type="EMBL" id="WIUZ02000001">
    <property type="protein sequence ID" value="KAF9792622.1"/>
    <property type="molecule type" value="Genomic_DNA"/>
</dbReference>
<keyword evidence="4" id="KW-0378">Hydrolase</keyword>
<dbReference type="GO" id="GO:0006270">
    <property type="term" value="P:DNA replication initiation"/>
    <property type="evidence" value="ECO:0007669"/>
    <property type="project" value="TreeGrafter"/>
</dbReference>
<dbReference type="InterPro" id="IPR003959">
    <property type="entry name" value="ATPase_AAA_core"/>
</dbReference>
<dbReference type="OrthoDB" id="1926878at2759"/>
<gene>
    <name evidence="4" type="ORF">BJ322DRAFT_60993</name>
</gene>
<keyword evidence="1" id="KW-0235">DNA replication</keyword>
<dbReference type="InterPro" id="IPR027417">
    <property type="entry name" value="P-loop_NTPase"/>
</dbReference>
<dbReference type="CDD" id="cd00009">
    <property type="entry name" value="AAA"/>
    <property type="match status" value="1"/>
</dbReference>
<protein>
    <submittedName>
        <fullName evidence="4">P-loop containing nucleoside triphosphate hydrolase protein</fullName>
    </submittedName>
</protein>
<dbReference type="InterPro" id="IPR054425">
    <property type="entry name" value="Cdc6_ORC1-like_ATPase_lid"/>
</dbReference>
<dbReference type="GO" id="GO:0005634">
    <property type="term" value="C:nucleus"/>
    <property type="evidence" value="ECO:0007669"/>
    <property type="project" value="TreeGrafter"/>
</dbReference>
<feature type="region of interest" description="Disordered" evidence="2">
    <location>
        <begin position="1"/>
        <end position="105"/>
    </location>
</feature>
<evidence type="ECO:0000256" key="2">
    <source>
        <dbReference type="SAM" id="MobiDB-lite"/>
    </source>
</evidence>
<dbReference type="GO" id="GO:0016887">
    <property type="term" value="F:ATP hydrolysis activity"/>
    <property type="evidence" value="ECO:0007669"/>
    <property type="project" value="InterPro"/>
</dbReference>
<dbReference type="InterPro" id="IPR003593">
    <property type="entry name" value="AAA+_ATPase"/>
</dbReference>
<reference evidence="4" key="1">
    <citation type="journal article" date="2020" name="Nat. Commun.">
        <title>Large-scale genome sequencing of mycorrhizal fungi provides insights into the early evolution of symbiotic traits.</title>
        <authorList>
            <person name="Miyauchi S."/>
            <person name="Kiss E."/>
            <person name="Kuo A."/>
            <person name="Drula E."/>
            <person name="Kohler A."/>
            <person name="Sanchez-Garcia M."/>
            <person name="Morin E."/>
            <person name="Andreopoulos B."/>
            <person name="Barry K.W."/>
            <person name="Bonito G."/>
            <person name="Buee M."/>
            <person name="Carver A."/>
            <person name="Chen C."/>
            <person name="Cichocki N."/>
            <person name="Clum A."/>
            <person name="Culley D."/>
            <person name="Crous P.W."/>
            <person name="Fauchery L."/>
            <person name="Girlanda M."/>
            <person name="Hayes R.D."/>
            <person name="Keri Z."/>
            <person name="LaButti K."/>
            <person name="Lipzen A."/>
            <person name="Lombard V."/>
            <person name="Magnuson J."/>
            <person name="Maillard F."/>
            <person name="Murat C."/>
            <person name="Nolan M."/>
            <person name="Ohm R.A."/>
            <person name="Pangilinan J."/>
            <person name="Pereira M.F."/>
            <person name="Perotto S."/>
            <person name="Peter M."/>
            <person name="Pfister S."/>
            <person name="Riley R."/>
            <person name="Sitrit Y."/>
            <person name="Stielow J.B."/>
            <person name="Szollosi G."/>
            <person name="Zifcakova L."/>
            <person name="Stursova M."/>
            <person name="Spatafora J.W."/>
            <person name="Tedersoo L."/>
            <person name="Vaario L.M."/>
            <person name="Yamada A."/>
            <person name="Yan M."/>
            <person name="Wang P."/>
            <person name="Xu J."/>
            <person name="Bruns T."/>
            <person name="Baldrian P."/>
            <person name="Vilgalys R."/>
            <person name="Dunand C."/>
            <person name="Henrissat B."/>
            <person name="Grigoriev I.V."/>
            <person name="Hibbett D."/>
            <person name="Nagy L.G."/>
            <person name="Martin F.M."/>
        </authorList>
    </citation>
    <scope>NUCLEOTIDE SEQUENCE</scope>
    <source>
        <strain evidence="4">UH-Tt-Lm1</strain>
    </source>
</reference>
<dbReference type="GO" id="GO:0003688">
    <property type="term" value="F:DNA replication origin binding"/>
    <property type="evidence" value="ECO:0007669"/>
    <property type="project" value="TreeGrafter"/>
</dbReference>
<evidence type="ECO:0000313" key="5">
    <source>
        <dbReference type="Proteomes" id="UP000736335"/>
    </source>
</evidence>
<comment type="caution">
    <text evidence="4">The sequence shown here is derived from an EMBL/GenBank/DDBJ whole genome shotgun (WGS) entry which is preliminary data.</text>
</comment>
<dbReference type="SMART" id="SM00382">
    <property type="entry name" value="AAA"/>
    <property type="match status" value="1"/>
</dbReference>
<dbReference type="Gene3D" id="1.10.8.60">
    <property type="match status" value="1"/>
</dbReference>
<keyword evidence="5" id="KW-1185">Reference proteome</keyword>
<dbReference type="GO" id="GO:0033314">
    <property type="term" value="P:mitotic DNA replication checkpoint signaling"/>
    <property type="evidence" value="ECO:0007669"/>
    <property type="project" value="TreeGrafter"/>
</dbReference>
<evidence type="ECO:0000256" key="1">
    <source>
        <dbReference type="ARBA" id="ARBA00022705"/>
    </source>
</evidence>
<reference evidence="4" key="2">
    <citation type="submission" date="2020-11" db="EMBL/GenBank/DDBJ databases">
        <authorList>
            <consortium name="DOE Joint Genome Institute"/>
            <person name="Kuo A."/>
            <person name="Miyauchi S."/>
            <person name="Kiss E."/>
            <person name="Drula E."/>
            <person name="Kohler A."/>
            <person name="Sanchez-Garcia M."/>
            <person name="Andreopoulos B."/>
            <person name="Barry K.W."/>
            <person name="Bonito G."/>
            <person name="Buee M."/>
            <person name="Carver A."/>
            <person name="Chen C."/>
            <person name="Cichocki N."/>
            <person name="Clum A."/>
            <person name="Culley D."/>
            <person name="Crous P.W."/>
            <person name="Fauchery L."/>
            <person name="Girlanda M."/>
            <person name="Hayes R."/>
            <person name="Keri Z."/>
            <person name="Labutti K."/>
            <person name="Lipzen A."/>
            <person name="Lombard V."/>
            <person name="Magnuson J."/>
            <person name="Maillard F."/>
            <person name="Morin E."/>
            <person name="Murat C."/>
            <person name="Nolan M."/>
            <person name="Ohm R."/>
            <person name="Pangilinan J."/>
            <person name="Pereira M."/>
            <person name="Perotto S."/>
            <person name="Peter M."/>
            <person name="Riley R."/>
            <person name="Sitrit Y."/>
            <person name="Stielow B."/>
            <person name="Szollosi G."/>
            <person name="Zifcakova L."/>
            <person name="Stursova M."/>
            <person name="Spatafora J.W."/>
            <person name="Tedersoo L."/>
            <person name="Vaario L.-M."/>
            <person name="Yamada A."/>
            <person name="Yan M."/>
            <person name="Wang P."/>
            <person name="Xu J."/>
            <person name="Bruns T."/>
            <person name="Baldrian P."/>
            <person name="Vilgalys R."/>
            <person name="Henrissat B."/>
            <person name="Grigoriev I.V."/>
            <person name="Hibbett D."/>
            <person name="Nagy L.G."/>
            <person name="Martin F.M."/>
        </authorList>
    </citation>
    <scope>NUCLEOTIDE SEQUENCE</scope>
    <source>
        <strain evidence="4">UH-Tt-Lm1</strain>
    </source>
</reference>